<accession>A0A7K4WR84</accession>
<proteinExistence type="inferred from homology"/>
<evidence type="ECO:0000256" key="3">
    <source>
        <dbReference type="ARBA" id="ARBA00022723"/>
    </source>
</evidence>
<evidence type="ECO:0000256" key="1">
    <source>
        <dbReference type="ARBA" id="ARBA00004123"/>
    </source>
</evidence>
<comment type="subcellular location">
    <subcellularLocation>
        <location evidence="1">Nucleus</location>
    </subcellularLocation>
</comment>
<evidence type="ECO:0000259" key="11">
    <source>
        <dbReference type="PROSITE" id="PS50157"/>
    </source>
</evidence>
<feature type="non-terminal residue" evidence="12">
    <location>
        <position position="101"/>
    </location>
</feature>
<reference evidence="12 13" key="1">
    <citation type="submission" date="2019-09" db="EMBL/GenBank/DDBJ databases">
        <title>Bird 10,000 Genomes (B10K) Project - Family phase.</title>
        <authorList>
            <person name="Zhang G."/>
        </authorList>
    </citation>
    <scope>NUCLEOTIDE SEQUENCE [LARGE SCALE GENOMIC DNA]</scope>
    <source>
        <strain evidence="12">B10K-CU-031-13</strain>
        <tissue evidence="12">Muscle</tissue>
    </source>
</reference>
<dbReference type="Proteomes" id="UP000540952">
    <property type="component" value="Unassembled WGS sequence"/>
</dbReference>
<dbReference type="GO" id="GO:0005634">
    <property type="term" value="C:nucleus"/>
    <property type="evidence" value="ECO:0007669"/>
    <property type="project" value="UniProtKB-SubCell"/>
</dbReference>
<evidence type="ECO:0000256" key="7">
    <source>
        <dbReference type="ARBA" id="ARBA00023125"/>
    </source>
</evidence>
<feature type="non-terminal residue" evidence="12">
    <location>
        <position position="1"/>
    </location>
</feature>
<protein>
    <submittedName>
        <fullName evidence="12">ZN781 protein</fullName>
    </submittedName>
</protein>
<dbReference type="AlphaFoldDB" id="A0A7K4WR84"/>
<evidence type="ECO:0000256" key="2">
    <source>
        <dbReference type="ARBA" id="ARBA00006991"/>
    </source>
</evidence>
<dbReference type="InterPro" id="IPR013087">
    <property type="entry name" value="Znf_C2H2_type"/>
</dbReference>
<keyword evidence="13" id="KW-1185">Reference proteome</keyword>
<dbReference type="InterPro" id="IPR036236">
    <property type="entry name" value="Znf_C2H2_sf"/>
</dbReference>
<organism evidence="12 13">
    <name type="scientific">Tachuris rubrigastra</name>
    <dbReference type="NCBI Taxonomy" id="495162"/>
    <lineage>
        <taxon>Eukaryota</taxon>
        <taxon>Metazoa</taxon>
        <taxon>Chordata</taxon>
        <taxon>Craniata</taxon>
        <taxon>Vertebrata</taxon>
        <taxon>Euteleostomi</taxon>
        <taxon>Archelosauria</taxon>
        <taxon>Archosauria</taxon>
        <taxon>Dinosauria</taxon>
        <taxon>Saurischia</taxon>
        <taxon>Theropoda</taxon>
        <taxon>Coelurosauria</taxon>
        <taxon>Aves</taxon>
        <taxon>Neognathae</taxon>
        <taxon>Neoaves</taxon>
        <taxon>Telluraves</taxon>
        <taxon>Australaves</taxon>
        <taxon>Passeriformes</taxon>
        <taxon>Tyrannidae</taxon>
        <taxon>Tachuris</taxon>
    </lineage>
</organism>
<keyword evidence="6" id="KW-0862">Zinc</keyword>
<keyword evidence="5 9" id="KW-0863">Zinc-finger</keyword>
<dbReference type="PANTHER" id="PTHR23226:SF416">
    <property type="entry name" value="FI01424P"/>
    <property type="match status" value="1"/>
</dbReference>
<dbReference type="EMBL" id="VZRD01000356">
    <property type="protein sequence ID" value="NWR37196.1"/>
    <property type="molecule type" value="Genomic_DNA"/>
</dbReference>
<comment type="similarity">
    <text evidence="2">Belongs to the krueppel C2H2-type zinc-finger protein family.</text>
</comment>
<evidence type="ECO:0000256" key="6">
    <source>
        <dbReference type="ARBA" id="ARBA00022833"/>
    </source>
</evidence>
<dbReference type="Gene3D" id="3.30.160.60">
    <property type="entry name" value="Classic Zinc Finger"/>
    <property type="match status" value="2"/>
</dbReference>
<dbReference type="PANTHER" id="PTHR23226">
    <property type="entry name" value="ZINC FINGER AND SCAN DOMAIN-CONTAINING"/>
    <property type="match status" value="1"/>
</dbReference>
<dbReference type="SMART" id="SM00355">
    <property type="entry name" value="ZnF_C2H2"/>
    <property type="match status" value="2"/>
</dbReference>
<dbReference type="GO" id="GO:0000978">
    <property type="term" value="F:RNA polymerase II cis-regulatory region sequence-specific DNA binding"/>
    <property type="evidence" value="ECO:0007669"/>
    <property type="project" value="TreeGrafter"/>
</dbReference>
<comment type="caution">
    <text evidence="12">The sequence shown here is derived from an EMBL/GenBank/DDBJ whole genome shotgun (WGS) entry which is preliminary data.</text>
</comment>
<sequence>LVVSEQPPSREKPFRCLECGKSFRKCSSVIQHQHIHTGAQPYSCRECEKSFQTSSHLRHEQTHTGERPFCCTEGEGLKPEQQPHHPPVHPHRGEALQVWGV</sequence>
<evidence type="ECO:0000313" key="13">
    <source>
        <dbReference type="Proteomes" id="UP000540952"/>
    </source>
</evidence>
<dbReference type="FunFam" id="3.30.160.60:FF:000690">
    <property type="entry name" value="Zinc finger protein 354C"/>
    <property type="match status" value="1"/>
</dbReference>
<keyword evidence="8" id="KW-0539">Nucleus</keyword>
<feature type="domain" description="C2H2-type" evidence="11">
    <location>
        <begin position="14"/>
        <end position="41"/>
    </location>
</feature>
<dbReference type="SUPFAM" id="SSF57667">
    <property type="entry name" value="beta-beta-alpha zinc fingers"/>
    <property type="match status" value="1"/>
</dbReference>
<feature type="domain" description="C2H2-type" evidence="11">
    <location>
        <begin position="42"/>
        <end position="68"/>
    </location>
</feature>
<dbReference type="GO" id="GO:0000981">
    <property type="term" value="F:DNA-binding transcription factor activity, RNA polymerase II-specific"/>
    <property type="evidence" value="ECO:0007669"/>
    <property type="project" value="TreeGrafter"/>
</dbReference>
<gene>
    <name evidence="12" type="primary">Znf781</name>
    <name evidence="12" type="ORF">TACRUB_R15721</name>
</gene>
<name>A0A7K4WR84_9TYRA</name>
<keyword evidence="4" id="KW-0677">Repeat</keyword>
<dbReference type="GO" id="GO:0008270">
    <property type="term" value="F:zinc ion binding"/>
    <property type="evidence" value="ECO:0007669"/>
    <property type="project" value="UniProtKB-KW"/>
</dbReference>
<keyword evidence="3" id="KW-0479">Metal-binding</keyword>
<dbReference type="PROSITE" id="PS50157">
    <property type="entry name" value="ZINC_FINGER_C2H2_2"/>
    <property type="match status" value="2"/>
</dbReference>
<evidence type="ECO:0000256" key="4">
    <source>
        <dbReference type="ARBA" id="ARBA00022737"/>
    </source>
</evidence>
<evidence type="ECO:0000256" key="9">
    <source>
        <dbReference type="PROSITE-ProRule" id="PRU00042"/>
    </source>
</evidence>
<dbReference type="FunFam" id="3.30.160.60:FF:000053">
    <property type="entry name" value="zinc finger protein 182 isoform X1"/>
    <property type="match status" value="1"/>
</dbReference>
<evidence type="ECO:0000256" key="10">
    <source>
        <dbReference type="SAM" id="MobiDB-lite"/>
    </source>
</evidence>
<dbReference type="PROSITE" id="PS00028">
    <property type="entry name" value="ZINC_FINGER_C2H2_1"/>
    <property type="match status" value="1"/>
</dbReference>
<evidence type="ECO:0000256" key="5">
    <source>
        <dbReference type="ARBA" id="ARBA00022771"/>
    </source>
</evidence>
<evidence type="ECO:0000256" key="8">
    <source>
        <dbReference type="ARBA" id="ARBA00023242"/>
    </source>
</evidence>
<dbReference type="Pfam" id="PF00096">
    <property type="entry name" value="zf-C2H2"/>
    <property type="match status" value="2"/>
</dbReference>
<keyword evidence="7" id="KW-0238">DNA-binding</keyword>
<evidence type="ECO:0000313" key="12">
    <source>
        <dbReference type="EMBL" id="NWR37196.1"/>
    </source>
</evidence>
<feature type="region of interest" description="Disordered" evidence="10">
    <location>
        <begin position="71"/>
        <end position="101"/>
    </location>
</feature>